<keyword evidence="12" id="KW-0449">Lipoprotein</keyword>
<dbReference type="InterPro" id="IPR049326">
    <property type="entry name" value="Rhodopsin_dom_fungi"/>
</dbReference>
<feature type="chain" id="PRO_5008056401" description="CFEM domain-containing protein" evidence="16">
    <location>
        <begin position="20"/>
        <end position="433"/>
    </location>
</feature>
<evidence type="ECO:0000256" key="6">
    <source>
        <dbReference type="ARBA" id="ARBA00022622"/>
    </source>
</evidence>
<dbReference type="SMART" id="SM00747">
    <property type="entry name" value="CFEM"/>
    <property type="match status" value="1"/>
</dbReference>
<protein>
    <recommendedName>
        <fullName evidence="17">CFEM domain-containing protein</fullName>
    </recommendedName>
</protein>
<gene>
    <name evidence="18" type="ORF">VC83_04767</name>
</gene>
<dbReference type="PROSITE" id="PS52012">
    <property type="entry name" value="CFEM"/>
    <property type="match status" value="1"/>
</dbReference>
<evidence type="ECO:0000313" key="18">
    <source>
        <dbReference type="EMBL" id="OAF57568.1"/>
    </source>
</evidence>
<evidence type="ECO:0000256" key="10">
    <source>
        <dbReference type="ARBA" id="ARBA00023136"/>
    </source>
</evidence>
<feature type="transmembrane region" description="Helical" evidence="15">
    <location>
        <begin position="330"/>
        <end position="350"/>
    </location>
</feature>
<feature type="binding site" description="axial binding residue" evidence="14">
    <location>
        <position position="48"/>
    </location>
    <ligand>
        <name>heme</name>
        <dbReference type="ChEBI" id="CHEBI:30413"/>
    </ligand>
    <ligandPart>
        <name>Fe</name>
        <dbReference type="ChEBI" id="CHEBI:18248"/>
    </ligandPart>
</feature>
<proteinExistence type="inferred from homology"/>
<feature type="signal peptide" evidence="16">
    <location>
        <begin position="1"/>
        <end position="19"/>
    </location>
</feature>
<comment type="similarity">
    <text evidence="13">Belongs to the SAT4 family.</text>
</comment>
<organism evidence="18">
    <name type="scientific">Pseudogymnoascus destructans</name>
    <dbReference type="NCBI Taxonomy" id="655981"/>
    <lineage>
        <taxon>Eukaryota</taxon>
        <taxon>Fungi</taxon>
        <taxon>Dikarya</taxon>
        <taxon>Ascomycota</taxon>
        <taxon>Pezizomycotina</taxon>
        <taxon>Leotiomycetes</taxon>
        <taxon>Thelebolales</taxon>
        <taxon>Thelebolaceae</taxon>
        <taxon>Pseudogymnoascus</taxon>
    </lineage>
</organism>
<dbReference type="InterPro" id="IPR008427">
    <property type="entry name" value="Extracellular_membr_CFEM_dom"/>
</dbReference>
<feature type="transmembrane region" description="Helical" evidence="15">
    <location>
        <begin position="259"/>
        <end position="281"/>
    </location>
</feature>
<keyword evidence="14" id="KW-0479">Metal-binding</keyword>
<dbReference type="GeneID" id="36287837"/>
<keyword evidence="14" id="KW-0349">Heme</keyword>
<keyword evidence="6" id="KW-0336">GPI-anchor</keyword>
<evidence type="ECO:0000256" key="7">
    <source>
        <dbReference type="ARBA" id="ARBA00022692"/>
    </source>
</evidence>
<accession>A0A177A5Z4</accession>
<dbReference type="eggNOG" id="ENOG502SHNK">
    <property type="taxonomic scope" value="Eukaryota"/>
</dbReference>
<keyword evidence="11 14" id="KW-1015">Disulfide bond</keyword>
<sequence length="433" mass="47552">MMLLRVVLPCTILLRACLAQQDLPSQLPQCALLCFAAALPTTTCSATDLGCLCLDAPFINTVAACNAGNCTVVENLQSTNQTYAACGVPIRSQGTTITGIAVSFGVMAWVMVILRLIHRQFSTQAKLGWDDYLVGLAGLSSMAMTVPALLAVREGFGTDIWGLPPAQITNCLRFLYLAYPFYMTTEAFCQVSILAFYLRIMVDRKALVFVKGLMVFVTAFGIANTSCMIFSVTPINFFWNGWKGEMVATRAIDMNLFSFVRGGIEIGLDLVILCLPLPMLAKLHMSLEKKIHIMSMFCVGFVITGVSCARLHALVQFSKTSNPTYDNTPTIYWCAIEADLFIIVACMPSIHAAFNRMMSSGDAANSTGYDCSDKSSYFNRSKRSENSGNNQNFGGIFKSTEVNVYSTERADASDLELVDRPPYLKNFDRKAHE</sequence>
<evidence type="ECO:0000256" key="4">
    <source>
        <dbReference type="ARBA" id="ARBA00010031"/>
    </source>
</evidence>
<dbReference type="VEuPathDB" id="FungiDB:GMDG_01312"/>
<feature type="disulfide bond" evidence="14">
    <location>
        <begin position="30"/>
        <end position="70"/>
    </location>
</feature>
<dbReference type="RefSeq" id="XP_024322856.1">
    <property type="nucleotide sequence ID" value="XM_024468395.1"/>
</dbReference>
<dbReference type="OrthoDB" id="2496787at2759"/>
<dbReference type="PANTHER" id="PTHR33048:SF143">
    <property type="entry name" value="EXTRACELLULAR MEMBRANE PROTEIN CFEM DOMAIN-CONTAINING PROTEIN-RELATED"/>
    <property type="match status" value="1"/>
</dbReference>
<evidence type="ECO:0000259" key="17">
    <source>
        <dbReference type="PROSITE" id="PS52012"/>
    </source>
</evidence>
<dbReference type="AlphaFoldDB" id="A0A177A5Z4"/>
<feature type="domain" description="CFEM" evidence="17">
    <location>
        <begin position="2"/>
        <end position="113"/>
    </location>
</feature>
<dbReference type="Pfam" id="PF20684">
    <property type="entry name" value="Fung_rhodopsin"/>
    <property type="match status" value="1"/>
</dbReference>
<dbReference type="GO" id="GO:0046872">
    <property type="term" value="F:metal ion binding"/>
    <property type="evidence" value="ECO:0007669"/>
    <property type="project" value="UniProtKB-UniRule"/>
</dbReference>
<feature type="transmembrane region" description="Helical" evidence="15">
    <location>
        <begin position="97"/>
        <end position="117"/>
    </location>
</feature>
<feature type="transmembrane region" description="Helical" evidence="15">
    <location>
        <begin position="212"/>
        <end position="239"/>
    </location>
</feature>
<dbReference type="PANTHER" id="PTHR33048">
    <property type="entry name" value="PTH11-LIKE INTEGRAL MEMBRANE PROTEIN (AFU_ORTHOLOGUE AFUA_5G11245)"/>
    <property type="match status" value="1"/>
</dbReference>
<evidence type="ECO:0000256" key="8">
    <source>
        <dbReference type="ARBA" id="ARBA00022729"/>
    </source>
</evidence>
<evidence type="ECO:0000256" key="13">
    <source>
        <dbReference type="ARBA" id="ARBA00038359"/>
    </source>
</evidence>
<dbReference type="InterPro" id="IPR052337">
    <property type="entry name" value="SAT4-like"/>
</dbReference>
<evidence type="ECO:0000256" key="2">
    <source>
        <dbReference type="ARBA" id="ARBA00004589"/>
    </source>
</evidence>
<evidence type="ECO:0000256" key="16">
    <source>
        <dbReference type="SAM" id="SignalP"/>
    </source>
</evidence>
<evidence type="ECO:0000256" key="12">
    <source>
        <dbReference type="ARBA" id="ARBA00023288"/>
    </source>
</evidence>
<keyword evidence="14" id="KW-0408">Iron</keyword>
<feature type="disulfide bond" evidence="14">
    <location>
        <begin position="34"/>
        <end position="65"/>
    </location>
</feature>
<dbReference type="GO" id="GO:0005576">
    <property type="term" value="C:extracellular region"/>
    <property type="evidence" value="ECO:0007669"/>
    <property type="project" value="UniProtKB-SubCell"/>
</dbReference>
<keyword evidence="10 15" id="KW-0472">Membrane</keyword>
<feature type="transmembrane region" description="Helical" evidence="15">
    <location>
        <begin position="179"/>
        <end position="200"/>
    </location>
</feature>
<keyword evidence="5" id="KW-0964">Secreted</keyword>
<feature type="transmembrane region" description="Helical" evidence="15">
    <location>
        <begin position="293"/>
        <end position="315"/>
    </location>
</feature>
<evidence type="ECO:0000256" key="5">
    <source>
        <dbReference type="ARBA" id="ARBA00022525"/>
    </source>
</evidence>
<keyword evidence="7 15" id="KW-0812">Transmembrane</keyword>
<evidence type="ECO:0000256" key="15">
    <source>
        <dbReference type="SAM" id="Phobius"/>
    </source>
</evidence>
<keyword evidence="8 16" id="KW-0732">Signal</keyword>
<keyword evidence="6" id="KW-0325">Glycoprotein</keyword>
<evidence type="ECO:0000256" key="14">
    <source>
        <dbReference type="PROSITE-ProRule" id="PRU01356"/>
    </source>
</evidence>
<feature type="disulfide bond" evidence="14">
    <location>
        <begin position="44"/>
        <end position="51"/>
    </location>
</feature>
<reference evidence="18" key="1">
    <citation type="submission" date="2016-03" db="EMBL/GenBank/DDBJ databases">
        <title>Updated assembly of Pseudogymnoascus destructans, the fungus causing white-nose syndrome of bats.</title>
        <authorList>
            <person name="Palmer J.M."/>
            <person name="Drees K.P."/>
            <person name="Foster J.T."/>
            <person name="Lindner D.L."/>
        </authorList>
    </citation>
    <scope>NUCLEOTIDE SEQUENCE [LARGE SCALE GENOMIC DNA]</scope>
    <source>
        <strain evidence="18">20631-21</strain>
    </source>
</reference>
<evidence type="ECO:0000256" key="1">
    <source>
        <dbReference type="ARBA" id="ARBA00004141"/>
    </source>
</evidence>
<feature type="transmembrane region" description="Helical" evidence="15">
    <location>
        <begin position="129"/>
        <end position="152"/>
    </location>
</feature>
<name>A0A177A5Z4_9PEZI</name>
<comment type="subcellular location">
    <subcellularLocation>
        <location evidence="2">Membrane</location>
        <topology evidence="2">Lipid-anchor</topology>
        <topology evidence="2">GPI-anchor</topology>
    </subcellularLocation>
    <subcellularLocation>
        <location evidence="1">Membrane</location>
        <topology evidence="1">Multi-pass membrane protein</topology>
    </subcellularLocation>
    <subcellularLocation>
        <location evidence="3">Secreted</location>
    </subcellularLocation>
</comment>
<evidence type="ECO:0000256" key="3">
    <source>
        <dbReference type="ARBA" id="ARBA00004613"/>
    </source>
</evidence>
<comment type="similarity">
    <text evidence="4">Belongs to the RBT5 family.</text>
</comment>
<feature type="disulfide bond" evidence="14">
    <location>
        <begin position="53"/>
        <end position="86"/>
    </location>
</feature>
<dbReference type="Pfam" id="PF05730">
    <property type="entry name" value="CFEM"/>
    <property type="match status" value="1"/>
</dbReference>
<evidence type="ECO:0000256" key="9">
    <source>
        <dbReference type="ARBA" id="ARBA00022989"/>
    </source>
</evidence>
<dbReference type="Proteomes" id="UP000077154">
    <property type="component" value="Unassembled WGS sequence"/>
</dbReference>
<dbReference type="EMBL" id="KV441400">
    <property type="protein sequence ID" value="OAF57568.1"/>
    <property type="molecule type" value="Genomic_DNA"/>
</dbReference>
<dbReference type="GO" id="GO:0098552">
    <property type="term" value="C:side of membrane"/>
    <property type="evidence" value="ECO:0007669"/>
    <property type="project" value="UniProtKB-KW"/>
</dbReference>
<keyword evidence="9 15" id="KW-1133">Transmembrane helix</keyword>
<evidence type="ECO:0000256" key="11">
    <source>
        <dbReference type="ARBA" id="ARBA00023157"/>
    </source>
</evidence>